<organism evidence="2 3">
    <name type="scientific">Biomphalaria pfeifferi</name>
    <name type="common">Bloodfluke planorb</name>
    <name type="synonym">Freshwater snail</name>
    <dbReference type="NCBI Taxonomy" id="112525"/>
    <lineage>
        <taxon>Eukaryota</taxon>
        <taxon>Metazoa</taxon>
        <taxon>Spiralia</taxon>
        <taxon>Lophotrochozoa</taxon>
        <taxon>Mollusca</taxon>
        <taxon>Gastropoda</taxon>
        <taxon>Heterobranchia</taxon>
        <taxon>Euthyneura</taxon>
        <taxon>Panpulmonata</taxon>
        <taxon>Hygrophila</taxon>
        <taxon>Lymnaeoidea</taxon>
        <taxon>Planorbidae</taxon>
        <taxon>Biomphalaria</taxon>
    </lineage>
</organism>
<reference evidence="2" key="1">
    <citation type="journal article" date="2023" name="PLoS Negl. Trop. Dis.">
        <title>A genome sequence for Biomphalaria pfeifferi, the major vector snail for the human-infecting parasite Schistosoma mansoni.</title>
        <authorList>
            <person name="Bu L."/>
            <person name="Lu L."/>
            <person name="Laidemitt M.R."/>
            <person name="Zhang S.M."/>
            <person name="Mutuku M."/>
            <person name="Mkoji G."/>
            <person name="Steinauer M."/>
            <person name="Loker E.S."/>
        </authorList>
    </citation>
    <scope>NUCLEOTIDE SEQUENCE</scope>
    <source>
        <strain evidence="2">KasaAsao</strain>
    </source>
</reference>
<keyword evidence="2" id="KW-0675">Receptor</keyword>
<dbReference type="SUPFAM" id="SSF81321">
    <property type="entry name" value="Family A G protein-coupled receptor-like"/>
    <property type="match status" value="1"/>
</dbReference>
<name>A0AAD8BFJ8_BIOPF</name>
<evidence type="ECO:0000313" key="2">
    <source>
        <dbReference type="EMBL" id="KAK0053332.1"/>
    </source>
</evidence>
<dbReference type="AlphaFoldDB" id="A0AAD8BFJ8"/>
<evidence type="ECO:0000313" key="3">
    <source>
        <dbReference type="Proteomes" id="UP001233172"/>
    </source>
</evidence>
<gene>
    <name evidence="2" type="ORF">Bpfe_017263</name>
</gene>
<feature type="transmembrane region" description="Helical" evidence="1">
    <location>
        <begin position="71"/>
        <end position="94"/>
    </location>
</feature>
<feature type="transmembrane region" description="Helical" evidence="1">
    <location>
        <begin position="35"/>
        <end position="59"/>
    </location>
</feature>
<keyword evidence="1" id="KW-0472">Membrane</keyword>
<sequence length="191" mass="20772">MALNISSPVSRTLLSDFATTRDLLSDKDYITVEGVITVLSVALAFVGVLGNAVSIITYVSMASKDGVTVTFLFTAAADLIYLVTVIAMGVSFLLLSVEVISGYTIWFPVEPYGVYGFLAMSGRYPYEASKLATTCLSVARCLCVAKPLLYRSFFYRECGFVYHCNIFSLFHSLLYAGLGAHGNEGPIQQLH</sequence>
<dbReference type="Proteomes" id="UP001233172">
    <property type="component" value="Unassembled WGS sequence"/>
</dbReference>
<keyword evidence="3" id="KW-1185">Reference proteome</keyword>
<evidence type="ECO:0000256" key="1">
    <source>
        <dbReference type="SAM" id="Phobius"/>
    </source>
</evidence>
<feature type="transmembrane region" description="Helical" evidence="1">
    <location>
        <begin position="100"/>
        <end position="120"/>
    </location>
</feature>
<proteinExistence type="predicted"/>
<dbReference type="EMBL" id="JASAOG010000087">
    <property type="protein sequence ID" value="KAK0053332.1"/>
    <property type="molecule type" value="Genomic_DNA"/>
</dbReference>
<protein>
    <submittedName>
        <fullName evidence="2">Type-1B angiotensin II receptor</fullName>
    </submittedName>
</protein>
<keyword evidence="1" id="KW-1133">Transmembrane helix</keyword>
<dbReference type="Gene3D" id="1.20.1070.10">
    <property type="entry name" value="Rhodopsin 7-helix transmembrane proteins"/>
    <property type="match status" value="1"/>
</dbReference>
<accession>A0AAD8BFJ8</accession>
<comment type="caution">
    <text evidence="2">The sequence shown here is derived from an EMBL/GenBank/DDBJ whole genome shotgun (WGS) entry which is preliminary data.</text>
</comment>
<reference evidence="2" key="2">
    <citation type="submission" date="2023-04" db="EMBL/GenBank/DDBJ databases">
        <authorList>
            <person name="Bu L."/>
            <person name="Lu L."/>
            <person name="Laidemitt M.R."/>
            <person name="Zhang S.M."/>
            <person name="Mutuku M."/>
            <person name="Mkoji G."/>
            <person name="Steinauer M."/>
            <person name="Loker E.S."/>
        </authorList>
    </citation>
    <scope>NUCLEOTIDE SEQUENCE</scope>
    <source>
        <strain evidence="2">KasaAsao</strain>
        <tissue evidence="2">Whole Snail</tissue>
    </source>
</reference>
<keyword evidence="1" id="KW-0812">Transmembrane</keyword>